<name>A0ACC2M5N6_PERAE</name>
<dbReference type="Proteomes" id="UP001234297">
    <property type="component" value="Chromosome 5"/>
</dbReference>
<dbReference type="EMBL" id="CM056813">
    <property type="protein sequence ID" value="KAJ8640951.1"/>
    <property type="molecule type" value="Genomic_DNA"/>
</dbReference>
<keyword evidence="2" id="KW-1185">Reference proteome</keyword>
<reference evidence="1 2" key="1">
    <citation type="journal article" date="2022" name="Hortic Res">
        <title>A haplotype resolved chromosomal level avocado genome allows analysis of novel avocado genes.</title>
        <authorList>
            <person name="Nath O."/>
            <person name="Fletcher S.J."/>
            <person name="Hayward A."/>
            <person name="Shaw L.M."/>
            <person name="Masouleh A.K."/>
            <person name="Furtado A."/>
            <person name="Henry R.J."/>
            <person name="Mitter N."/>
        </authorList>
    </citation>
    <scope>NUCLEOTIDE SEQUENCE [LARGE SCALE GENOMIC DNA]</scope>
    <source>
        <strain evidence="2">cv. Hass</strain>
    </source>
</reference>
<evidence type="ECO:0000313" key="1">
    <source>
        <dbReference type="EMBL" id="KAJ8640951.1"/>
    </source>
</evidence>
<sequence>MNDLMDGLRQIRDEEGKQLADEEVLDNIISLVIAGYESTSIATMWSLYYLCKYPNVLRQLRAENMEIKERKKGDGDFLTMDDISEMKYTRKVMYLYW</sequence>
<evidence type="ECO:0000313" key="2">
    <source>
        <dbReference type="Proteomes" id="UP001234297"/>
    </source>
</evidence>
<organism evidence="1 2">
    <name type="scientific">Persea americana</name>
    <name type="common">Avocado</name>
    <dbReference type="NCBI Taxonomy" id="3435"/>
    <lineage>
        <taxon>Eukaryota</taxon>
        <taxon>Viridiplantae</taxon>
        <taxon>Streptophyta</taxon>
        <taxon>Embryophyta</taxon>
        <taxon>Tracheophyta</taxon>
        <taxon>Spermatophyta</taxon>
        <taxon>Magnoliopsida</taxon>
        <taxon>Magnoliidae</taxon>
        <taxon>Laurales</taxon>
        <taxon>Lauraceae</taxon>
        <taxon>Persea</taxon>
    </lineage>
</organism>
<protein>
    <submittedName>
        <fullName evidence="1">Uncharacterized protein</fullName>
    </submittedName>
</protein>
<comment type="caution">
    <text evidence="1">The sequence shown here is derived from an EMBL/GenBank/DDBJ whole genome shotgun (WGS) entry which is preliminary data.</text>
</comment>
<proteinExistence type="predicted"/>
<gene>
    <name evidence="1" type="ORF">MRB53_017645</name>
</gene>
<accession>A0ACC2M5N6</accession>